<dbReference type="GO" id="GO:0000077">
    <property type="term" value="P:DNA damage checkpoint signaling"/>
    <property type="evidence" value="ECO:0007669"/>
    <property type="project" value="InterPro"/>
</dbReference>
<accession>A0A2R6NFM9</accession>
<evidence type="ECO:0000313" key="7">
    <source>
        <dbReference type="EMBL" id="PSR71197.1"/>
    </source>
</evidence>
<dbReference type="Gene3D" id="3.70.10.10">
    <property type="match status" value="1"/>
</dbReference>
<reference evidence="7 8" key="1">
    <citation type="submission" date="2018-02" db="EMBL/GenBank/DDBJ databases">
        <title>Genome sequence of the basidiomycete white-rot fungus Phlebia centrifuga.</title>
        <authorList>
            <person name="Granchi Z."/>
            <person name="Peng M."/>
            <person name="de Vries R.P."/>
            <person name="Hilden K."/>
            <person name="Makela M.R."/>
            <person name="Grigoriev I."/>
            <person name="Riley R."/>
        </authorList>
    </citation>
    <scope>NUCLEOTIDE SEQUENCE [LARGE SCALE GENOMIC DNA]</scope>
    <source>
        <strain evidence="7 8">FBCC195</strain>
    </source>
</reference>
<comment type="subcellular location">
    <subcellularLocation>
        <location evidence="1">Nucleus</location>
    </subcellularLocation>
</comment>
<dbReference type="OrthoDB" id="337581at2759"/>
<dbReference type="STRING" id="98765.A0A2R6NFM9"/>
<sequence>MSQIQEEISAQLKYILKATAYIFSSVFDEYEYQPEAPPPQPSADSSSSANPPPATDVAFEIPLNTLIECLNIFGTAGTSNSNLNPSTKTRQWRKVGEESDGDDQDELRGSGASRRRDGRGGGRGGGASGNGRIDQFFGAEKGTAMRVSYAGPGYPLTLLM</sequence>
<comment type="caution">
    <text evidence="7">The sequence shown here is derived from an EMBL/GenBank/DDBJ whole genome shotgun (WGS) entry which is preliminary data.</text>
</comment>
<comment type="similarity">
    <text evidence="2">Belongs to the rad1 family.</text>
</comment>
<dbReference type="Proteomes" id="UP000186601">
    <property type="component" value="Unassembled WGS sequence"/>
</dbReference>
<dbReference type="PANTHER" id="PTHR10870">
    <property type="entry name" value="CELL CYCLE CHECKPOINT PROTEIN RAD1"/>
    <property type="match status" value="1"/>
</dbReference>
<evidence type="ECO:0000256" key="1">
    <source>
        <dbReference type="ARBA" id="ARBA00004123"/>
    </source>
</evidence>
<dbReference type="InterPro" id="IPR003021">
    <property type="entry name" value="Rad1_Rec1_Rad17"/>
</dbReference>
<keyword evidence="4" id="KW-0234">DNA repair</keyword>
<keyword evidence="5" id="KW-0539">Nucleus</keyword>
<proteinExistence type="inferred from homology"/>
<evidence type="ECO:0000256" key="6">
    <source>
        <dbReference type="SAM" id="MobiDB-lite"/>
    </source>
</evidence>
<feature type="region of interest" description="Disordered" evidence="6">
    <location>
        <begin position="32"/>
        <end position="57"/>
    </location>
</feature>
<gene>
    <name evidence="7" type="ORF">PHLCEN_2v12929</name>
</gene>
<dbReference type="Pfam" id="PF02144">
    <property type="entry name" value="Rad1"/>
    <property type="match status" value="1"/>
</dbReference>
<name>A0A2R6NFM9_9APHY</name>
<keyword evidence="8" id="KW-1185">Reference proteome</keyword>
<keyword evidence="3" id="KW-0227">DNA damage</keyword>
<dbReference type="PRINTS" id="PR01245">
    <property type="entry name" value="RAD1REC1"/>
</dbReference>
<evidence type="ECO:0000313" key="8">
    <source>
        <dbReference type="Proteomes" id="UP000186601"/>
    </source>
</evidence>
<dbReference type="EMBL" id="MLYV02001291">
    <property type="protein sequence ID" value="PSR71197.1"/>
    <property type="molecule type" value="Genomic_DNA"/>
</dbReference>
<protein>
    <submittedName>
        <fullName evidence="7">Uncharacterized protein</fullName>
    </submittedName>
</protein>
<dbReference type="AlphaFoldDB" id="A0A2R6NFM9"/>
<evidence type="ECO:0000256" key="2">
    <source>
        <dbReference type="ARBA" id="ARBA00010991"/>
    </source>
</evidence>
<dbReference type="GO" id="GO:0006281">
    <property type="term" value="P:DNA repair"/>
    <property type="evidence" value="ECO:0007669"/>
    <property type="project" value="UniProtKB-KW"/>
</dbReference>
<evidence type="ECO:0000256" key="5">
    <source>
        <dbReference type="ARBA" id="ARBA00023242"/>
    </source>
</evidence>
<evidence type="ECO:0000256" key="4">
    <source>
        <dbReference type="ARBA" id="ARBA00023204"/>
    </source>
</evidence>
<dbReference type="PANTHER" id="PTHR10870:SF0">
    <property type="entry name" value="CELL CYCLE CHECKPOINT PROTEIN RAD1"/>
    <property type="match status" value="1"/>
</dbReference>
<feature type="compositionally biased region" description="Polar residues" evidence="6">
    <location>
        <begin position="76"/>
        <end position="89"/>
    </location>
</feature>
<organism evidence="7 8">
    <name type="scientific">Hermanssonia centrifuga</name>
    <dbReference type="NCBI Taxonomy" id="98765"/>
    <lineage>
        <taxon>Eukaryota</taxon>
        <taxon>Fungi</taxon>
        <taxon>Dikarya</taxon>
        <taxon>Basidiomycota</taxon>
        <taxon>Agaricomycotina</taxon>
        <taxon>Agaricomycetes</taxon>
        <taxon>Polyporales</taxon>
        <taxon>Meruliaceae</taxon>
        <taxon>Hermanssonia</taxon>
    </lineage>
</organism>
<feature type="region of interest" description="Disordered" evidence="6">
    <location>
        <begin position="75"/>
        <end position="134"/>
    </location>
</feature>
<evidence type="ECO:0000256" key="3">
    <source>
        <dbReference type="ARBA" id="ARBA00022763"/>
    </source>
</evidence>
<dbReference type="GO" id="GO:0030896">
    <property type="term" value="C:checkpoint clamp complex"/>
    <property type="evidence" value="ECO:0007669"/>
    <property type="project" value="TreeGrafter"/>
</dbReference>